<feature type="compositionally biased region" description="Low complexity" evidence="4">
    <location>
        <begin position="43"/>
        <end position="55"/>
    </location>
</feature>
<dbReference type="EMBL" id="BAAANY010000019">
    <property type="protein sequence ID" value="GAA1692237.1"/>
    <property type="molecule type" value="Genomic_DNA"/>
</dbReference>
<dbReference type="InterPro" id="IPR050515">
    <property type="entry name" value="Beta-lactam/transpept"/>
</dbReference>
<comment type="similarity">
    <text evidence="2">Belongs to the transpeptidase family.</text>
</comment>
<keyword evidence="9" id="KW-1185">Reference proteome</keyword>
<evidence type="ECO:0000313" key="8">
    <source>
        <dbReference type="EMBL" id="GAA1692237.1"/>
    </source>
</evidence>
<reference evidence="8 9" key="1">
    <citation type="journal article" date="2019" name="Int. J. Syst. Evol. Microbiol.">
        <title>The Global Catalogue of Microorganisms (GCM) 10K type strain sequencing project: providing services to taxonomists for standard genome sequencing and annotation.</title>
        <authorList>
            <consortium name="The Broad Institute Genomics Platform"/>
            <consortium name="The Broad Institute Genome Sequencing Center for Infectious Disease"/>
            <person name="Wu L."/>
            <person name="Ma J."/>
        </authorList>
    </citation>
    <scope>NUCLEOTIDE SEQUENCE [LARGE SCALE GENOMIC DNA]</scope>
    <source>
        <strain evidence="8 9">JCM 14718</strain>
    </source>
</reference>
<protein>
    <submittedName>
        <fullName evidence="8">Penicillin-binding protein 2</fullName>
    </submittedName>
</protein>
<dbReference type="InterPro" id="IPR036138">
    <property type="entry name" value="PBP_dimer_sf"/>
</dbReference>
<sequence>MSRPPANRPPGRRAAETSGATVLPLRSRADRAGRTERPRYATAGSQQSRGQQGAARKPRQPAGRVRPSAAVRRMANGWSHPIAAGTSYRRLRIGLVVVLLLFVAVVGRLVYIQSADASAWAAEAKDSREISVKLNAPRGSIVDRNGAVLATSVQAKAIFADPGEVDHVPGTPANKLVPGLAEATAAKLAGVLGVPEQTLLAKMTKKTNTTTGKAIRFVFLAHRLDPAVANVVTSMNLPGIGTQDEKRRDEPGHDLAANIIGFTNSEGVGAAGLESSFNKVLAGQDGQHTYEADQSGIQIPAGYDKTVPARPGTGIKLTIDNDVQYQAQQIIAQQTRAAGGSFGTAVVLDVKTGQVLADASYPAYDAANPGDSNPTTWRDVATQTVVEPGSVHKAITIGAGLQTGVIQPDTVLDLPGSITKGGVRFTDTHSHGQVKMTLQGILTQSSNIGTITVADKLGAQRLYDFQKAFGLGASDDLGLPGESSGIVQPVKNWSGPSYGGIPIGLGVAVTPMQMASVYQTIANNGVRVQPSLVSGTIAPDGTYVPKAAPKQTRVLSPENAAAMRWLLEGVATQEGTAPAAAIDGYRVAGKTGTGGQVAGNHYESGNVTSFVGMAPADAPRYVVAIFVKVPDKAEGGPIAGPAFHDLMSFVLRHEAIPPTGSVRPPLKIYG</sequence>
<gene>
    <name evidence="8" type="ORF">GCM10009765_47000</name>
</gene>
<dbReference type="InterPro" id="IPR005311">
    <property type="entry name" value="PBP_dimer"/>
</dbReference>
<proteinExistence type="inferred from homology"/>
<feature type="compositionally biased region" description="Basic and acidic residues" evidence="4">
    <location>
        <begin position="27"/>
        <end position="39"/>
    </location>
</feature>
<accession>A0ABN2HS21</accession>
<dbReference type="Gene3D" id="3.90.1310.10">
    <property type="entry name" value="Penicillin-binding protein 2a (Domain 2)"/>
    <property type="match status" value="1"/>
</dbReference>
<comment type="caution">
    <text evidence="8">The sequence shown here is derived from an EMBL/GenBank/DDBJ whole genome shotgun (WGS) entry which is preliminary data.</text>
</comment>
<dbReference type="RefSeq" id="WP_344312606.1">
    <property type="nucleotide sequence ID" value="NZ_BAAANY010000019.1"/>
</dbReference>
<dbReference type="SUPFAM" id="SSF56601">
    <property type="entry name" value="beta-lactamase/transpeptidase-like"/>
    <property type="match status" value="1"/>
</dbReference>
<dbReference type="Pfam" id="PF03717">
    <property type="entry name" value="PBP_dimer"/>
    <property type="match status" value="1"/>
</dbReference>
<dbReference type="SUPFAM" id="SSF56519">
    <property type="entry name" value="Penicillin binding protein dimerisation domain"/>
    <property type="match status" value="1"/>
</dbReference>
<keyword evidence="5" id="KW-0812">Transmembrane</keyword>
<keyword evidence="5" id="KW-1133">Transmembrane helix</keyword>
<organism evidence="8 9">
    <name type="scientific">Fodinicola feengrottensis</name>
    <dbReference type="NCBI Taxonomy" id="435914"/>
    <lineage>
        <taxon>Bacteria</taxon>
        <taxon>Bacillati</taxon>
        <taxon>Actinomycetota</taxon>
        <taxon>Actinomycetes</taxon>
        <taxon>Mycobacteriales</taxon>
        <taxon>Fodinicola</taxon>
    </lineage>
</organism>
<name>A0ABN2HS21_9ACTN</name>
<evidence type="ECO:0000256" key="1">
    <source>
        <dbReference type="ARBA" id="ARBA00004370"/>
    </source>
</evidence>
<evidence type="ECO:0000259" key="6">
    <source>
        <dbReference type="Pfam" id="PF00905"/>
    </source>
</evidence>
<dbReference type="Proteomes" id="UP001500618">
    <property type="component" value="Unassembled WGS sequence"/>
</dbReference>
<feature type="transmembrane region" description="Helical" evidence="5">
    <location>
        <begin position="93"/>
        <end position="111"/>
    </location>
</feature>
<feature type="region of interest" description="Disordered" evidence="4">
    <location>
        <begin position="1"/>
        <end position="70"/>
    </location>
</feature>
<evidence type="ECO:0000256" key="5">
    <source>
        <dbReference type="SAM" id="Phobius"/>
    </source>
</evidence>
<dbReference type="Gene3D" id="3.30.450.330">
    <property type="match status" value="1"/>
</dbReference>
<feature type="domain" description="Penicillin-binding protein dimerisation" evidence="7">
    <location>
        <begin position="134"/>
        <end position="298"/>
    </location>
</feature>
<feature type="domain" description="Penicillin-binding protein transpeptidase" evidence="6">
    <location>
        <begin position="343"/>
        <end position="647"/>
    </location>
</feature>
<evidence type="ECO:0000313" key="9">
    <source>
        <dbReference type="Proteomes" id="UP001500618"/>
    </source>
</evidence>
<dbReference type="Pfam" id="PF00905">
    <property type="entry name" value="Transpeptidase"/>
    <property type="match status" value="1"/>
</dbReference>
<evidence type="ECO:0000259" key="7">
    <source>
        <dbReference type="Pfam" id="PF03717"/>
    </source>
</evidence>
<dbReference type="PANTHER" id="PTHR30627">
    <property type="entry name" value="PEPTIDOGLYCAN D,D-TRANSPEPTIDASE"/>
    <property type="match status" value="1"/>
</dbReference>
<comment type="subcellular location">
    <subcellularLocation>
        <location evidence="1">Membrane</location>
    </subcellularLocation>
</comment>
<evidence type="ECO:0000256" key="2">
    <source>
        <dbReference type="ARBA" id="ARBA00007171"/>
    </source>
</evidence>
<keyword evidence="3 5" id="KW-0472">Membrane</keyword>
<dbReference type="PANTHER" id="PTHR30627:SF1">
    <property type="entry name" value="PEPTIDOGLYCAN D,D-TRANSPEPTIDASE FTSI"/>
    <property type="match status" value="1"/>
</dbReference>
<dbReference type="Gene3D" id="3.40.710.10">
    <property type="entry name" value="DD-peptidase/beta-lactamase superfamily"/>
    <property type="match status" value="1"/>
</dbReference>
<dbReference type="InterPro" id="IPR012338">
    <property type="entry name" value="Beta-lactam/transpept-like"/>
</dbReference>
<evidence type="ECO:0000256" key="4">
    <source>
        <dbReference type="SAM" id="MobiDB-lite"/>
    </source>
</evidence>
<evidence type="ECO:0000256" key="3">
    <source>
        <dbReference type="ARBA" id="ARBA00023136"/>
    </source>
</evidence>
<dbReference type="InterPro" id="IPR001460">
    <property type="entry name" value="PCN-bd_Tpept"/>
</dbReference>